<dbReference type="Gene3D" id="1.10.287.70">
    <property type="match status" value="1"/>
</dbReference>
<evidence type="ECO:0000256" key="8">
    <source>
        <dbReference type="ARBA" id="ARBA00023303"/>
    </source>
</evidence>
<proteinExistence type="predicted"/>
<evidence type="ECO:0000256" key="2">
    <source>
        <dbReference type="ARBA" id="ARBA00022448"/>
    </source>
</evidence>
<evidence type="ECO:0000313" key="13">
    <source>
        <dbReference type="RefSeq" id="XP_022256340.1"/>
    </source>
</evidence>
<dbReference type="PROSITE" id="PS50042">
    <property type="entry name" value="CNMP_BINDING_3"/>
    <property type="match status" value="1"/>
</dbReference>
<dbReference type="InterPro" id="IPR005821">
    <property type="entry name" value="Ion_trans_dom"/>
</dbReference>
<evidence type="ECO:0000256" key="4">
    <source>
        <dbReference type="ARBA" id="ARBA00022989"/>
    </source>
</evidence>
<evidence type="ECO:0000256" key="6">
    <source>
        <dbReference type="ARBA" id="ARBA00023136"/>
    </source>
</evidence>
<dbReference type="GeneID" id="106472029"/>
<dbReference type="PROSITE" id="PS00889">
    <property type="entry name" value="CNMP_BINDING_2"/>
    <property type="match status" value="1"/>
</dbReference>
<keyword evidence="4 10" id="KW-1133">Transmembrane helix</keyword>
<dbReference type="SUPFAM" id="SSF51206">
    <property type="entry name" value="cAMP-binding domain-like"/>
    <property type="match status" value="1"/>
</dbReference>
<gene>
    <name evidence="13" type="primary">LOC106472029</name>
</gene>
<dbReference type="InterPro" id="IPR014710">
    <property type="entry name" value="RmlC-like_jellyroll"/>
</dbReference>
<feature type="transmembrane region" description="Helical" evidence="10">
    <location>
        <begin position="315"/>
        <end position="334"/>
    </location>
</feature>
<feature type="region of interest" description="Disordered" evidence="9">
    <location>
        <begin position="154"/>
        <end position="182"/>
    </location>
</feature>
<feature type="domain" description="Cyclic nucleotide-binding" evidence="11">
    <location>
        <begin position="535"/>
        <end position="635"/>
    </location>
</feature>
<evidence type="ECO:0000256" key="5">
    <source>
        <dbReference type="ARBA" id="ARBA00023065"/>
    </source>
</evidence>
<feature type="transmembrane region" description="Helical" evidence="10">
    <location>
        <begin position="431"/>
        <end position="449"/>
    </location>
</feature>
<evidence type="ECO:0000313" key="12">
    <source>
        <dbReference type="Proteomes" id="UP000694941"/>
    </source>
</evidence>
<evidence type="ECO:0000256" key="3">
    <source>
        <dbReference type="ARBA" id="ARBA00022692"/>
    </source>
</evidence>
<evidence type="ECO:0000259" key="11">
    <source>
        <dbReference type="PROSITE" id="PS50042"/>
    </source>
</evidence>
<dbReference type="InterPro" id="IPR018490">
    <property type="entry name" value="cNMP-bd_dom_sf"/>
</dbReference>
<dbReference type="InterPro" id="IPR018488">
    <property type="entry name" value="cNMP-bd_CS"/>
</dbReference>
<protein>
    <submittedName>
        <fullName evidence="13">Cyclic nucleotide-gated cation channel beta-3-like isoform X1</fullName>
    </submittedName>
</protein>
<dbReference type="InterPro" id="IPR050866">
    <property type="entry name" value="CNG_cation_channel"/>
</dbReference>
<organism evidence="12 13">
    <name type="scientific">Limulus polyphemus</name>
    <name type="common">Atlantic horseshoe crab</name>
    <dbReference type="NCBI Taxonomy" id="6850"/>
    <lineage>
        <taxon>Eukaryota</taxon>
        <taxon>Metazoa</taxon>
        <taxon>Ecdysozoa</taxon>
        <taxon>Arthropoda</taxon>
        <taxon>Chelicerata</taxon>
        <taxon>Merostomata</taxon>
        <taxon>Xiphosura</taxon>
        <taxon>Limulidae</taxon>
        <taxon>Limulus</taxon>
    </lineage>
</organism>
<evidence type="ECO:0000256" key="10">
    <source>
        <dbReference type="SAM" id="Phobius"/>
    </source>
</evidence>
<evidence type="ECO:0000256" key="7">
    <source>
        <dbReference type="ARBA" id="ARBA00023286"/>
    </source>
</evidence>
<keyword evidence="12" id="KW-1185">Reference proteome</keyword>
<feature type="compositionally biased region" description="Polar residues" evidence="9">
    <location>
        <begin position="159"/>
        <end position="169"/>
    </location>
</feature>
<comment type="subcellular location">
    <subcellularLocation>
        <location evidence="1">Membrane</location>
        <topology evidence="1">Multi-pass membrane protein</topology>
    </subcellularLocation>
</comment>
<dbReference type="Proteomes" id="UP000694941">
    <property type="component" value="Unplaced"/>
</dbReference>
<reference evidence="13" key="1">
    <citation type="submission" date="2025-08" db="UniProtKB">
        <authorList>
            <consortium name="RefSeq"/>
        </authorList>
    </citation>
    <scope>IDENTIFICATION</scope>
    <source>
        <tissue evidence="13">Muscle</tissue>
    </source>
</reference>
<dbReference type="Gene3D" id="2.60.120.10">
    <property type="entry name" value="Jelly Rolls"/>
    <property type="match status" value="1"/>
</dbReference>
<dbReference type="PROSITE" id="PS00888">
    <property type="entry name" value="CNMP_BINDING_1"/>
    <property type="match status" value="1"/>
</dbReference>
<dbReference type="PANTHER" id="PTHR45638">
    <property type="entry name" value="CYCLIC NUCLEOTIDE-GATED CATION CHANNEL SUBUNIT A"/>
    <property type="match status" value="1"/>
</dbReference>
<keyword evidence="7" id="KW-1071">Ligand-gated ion channel</keyword>
<dbReference type="Pfam" id="PF00027">
    <property type="entry name" value="cNMP_binding"/>
    <property type="match status" value="1"/>
</dbReference>
<dbReference type="SUPFAM" id="SSF81324">
    <property type="entry name" value="Voltage-gated potassium channels"/>
    <property type="match status" value="1"/>
</dbReference>
<dbReference type="InterPro" id="IPR000595">
    <property type="entry name" value="cNMP-bd_dom"/>
</dbReference>
<accession>A0ABM1TKD4</accession>
<dbReference type="Pfam" id="PF00520">
    <property type="entry name" value="Ion_trans"/>
    <property type="match status" value="1"/>
</dbReference>
<dbReference type="PANTHER" id="PTHR45638:SF1">
    <property type="entry name" value="CYCLIC NUCLEOTIDE-GATED ION CHANNEL SUBUNIT B, ISOFORM A"/>
    <property type="match status" value="1"/>
</dbReference>
<sequence>MAMKEKVCSHHQKVSPDVASSRINYVTLPNVPDTTSIHAIEIQSPLPEKLKKIRTHKTSGIINTGYVPDSEEHSFIKKLPMSVVDQNTSFQSHSKETVPTITVETSVTPQDPAHWKDSLPIEDESWSGSGRASNVYHTIQRLVQAFAERARRVKEKIVQTPTPSPTSSLNEEENEKQHDRPRLASLIQNDDPSAANDWMEEDKGIWYCRMSKQLLLSFPRVLDPQSKVYISWLLIVTLCFVYNAWSIFLRAVFQYQTPESLPYLLSFDYFSDAIYIIDMVVFKVRVKYLHEGFWVEDLAATRKNYFKKTMFKMDLLSLFPLDLLYLVYGFNALFRFPRMLKVQTFWEFFNRMDAVAKSPYVVRILRTLIYMMYLIHLNACGYYAMSVWEGIGSNDWVFQGEGNAYIRCMYFATKTATSIGKNPKPKNEYEYIFMTFSWLTGVFIFAFLIGQIRDIVATATQNTTQYHQVMDQMVRYMRHLNLPENLQYRVRLWLNHTWEQQKTLHESKILDSLPMKMKTDVAINVHYNTLVKVQLFKNCDKALLRDLVLKLRPVLFLPGDNICRKGELGKEMYIVNKGLVQVMGGEEGDVVLATLSEGSVFGEISLLGIPGCNRRTADVRSKGFSNLFVLGKADLWDALEHYPDAQAILKKKAQTLIKQNEDREKLASGSRKKIEAETIIRDPSRTPTPRLLKTVLEVVHPNSMCAQLFNKKRSSAPVLIGDRSQNNLLPSPRLRASSVSGVGYLSLNTKQDGFLNLKMPSLSQKDDKVSLENFLNKTSEDIAPKAIKELLHRVPTLPHKPSTQSEVIRNLETEEKVIWERLCSHEDLIKSSAASLDELPMMGKPPTGSGLELQLPYKPAEANSCLKTEEKLAREEMCSHGNLITSPVTPVDELVLMGKPPTGSGLKLQLPYKPADQSEANSCLKTEEKLAREEMCSHGNLITSPVDEPLNNGCNSSNASSASEQYNIEEEDFLSFSEYHKYKQLPQLQQSGFCSTGYFFESEFK</sequence>
<evidence type="ECO:0000256" key="1">
    <source>
        <dbReference type="ARBA" id="ARBA00004141"/>
    </source>
</evidence>
<keyword evidence="3 10" id="KW-0812">Transmembrane</keyword>
<keyword evidence="2" id="KW-0813">Transport</keyword>
<keyword evidence="5" id="KW-0406">Ion transport</keyword>
<dbReference type="RefSeq" id="XP_022256340.1">
    <property type="nucleotide sequence ID" value="XM_022400632.1"/>
</dbReference>
<dbReference type="SMART" id="SM00100">
    <property type="entry name" value="cNMP"/>
    <property type="match status" value="1"/>
</dbReference>
<feature type="transmembrane region" description="Helical" evidence="10">
    <location>
        <begin position="229"/>
        <end position="249"/>
    </location>
</feature>
<name>A0ABM1TKD4_LIMPO</name>
<evidence type="ECO:0000256" key="9">
    <source>
        <dbReference type="SAM" id="MobiDB-lite"/>
    </source>
</evidence>
<keyword evidence="6 10" id="KW-0472">Membrane</keyword>
<keyword evidence="8" id="KW-0407">Ion channel</keyword>
<dbReference type="Gene3D" id="1.10.287.630">
    <property type="entry name" value="Helix hairpin bin"/>
    <property type="match status" value="1"/>
</dbReference>
<dbReference type="CDD" id="cd00038">
    <property type="entry name" value="CAP_ED"/>
    <property type="match status" value="1"/>
</dbReference>